<name>A0A1G2PPE8_9BACT</name>
<feature type="domain" description="MurNAc-LAA" evidence="2">
    <location>
        <begin position="64"/>
        <end position="304"/>
    </location>
</feature>
<sequence>MRKIEIASITFVVFLFFSFFAYIGHEYNLPYVGSALRYVAGPFFAERITPEQILASYKTDKIKILIVPGHDNDSFGAQFKGIKETQMNAELGQELFEFFQKDGKFEAYATRVKNGDYSQWFSDYFESNKEEVEKFREDSQKQMRQAIEQGMPANENQVYHNSAADNDSLRLYAINKWANENNIEVVFHIHFNDYPGRKWNQSGKYSGFSIYVPEYQLPNHRASSEVAKPLKNQLEKYFAKSDLPAESFALIEDHELIAIGSNASRDGVSVLTEYGYIYEPQFANKETRGVILKELAYQTYVGIKKFFNGNDLPASNYETTLLPHIWNNPLKKGAASESKDTLYLQMALRQEGLYPPENKTFNDCPLSGVFGNCTFEAVKKFQEKYADEILTENDKIEKASGFAGPKTLAKLNELYGE</sequence>
<dbReference type="Gene3D" id="1.10.101.10">
    <property type="entry name" value="PGBD-like superfamily/PGBD"/>
    <property type="match status" value="1"/>
</dbReference>
<evidence type="ECO:0000259" key="2">
    <source>
        <dbReference type="Pfam" id="PF01520"/>
    </source>
</evidence>
<proteinExistence type="predicted"/>
<protein>
    <recommendedName>
        <fullName evidence="2">MurNAc-LAA domain-containing protein</fullName>
    </recommendedName>
</protein>
<dbReference type="SUPFAM" id="SSF53187">
    <property type="entry name" value="Zn-dependent exopeptidases"/>
    <property type="match status" value="1"/>
</dbReference>
<accession>A0A1G2PPE8</accession>
<comment type="caution">
    <text evidence="3">The sequence shown here is derived from an EMBL/GenBank/DDBJ whole genome shotgun (WGS) entry which is preliminary data.</text>
</comment>
<dbReference type="SUPFAM" id="SSF47090">
    <property type="entry name" value="PGBD-like"/>
    <property type="match status" value="1"/>
</dbReference>
<dbReference type="GO" id="GO:0030288">
    <property type="term" value="C:outer membrane-bounded periplasmic space"/>
    <property type="evidence" value="ECO:0007669"/>
    <property type="project" value="TreeGrafter"/>
</dbReference>
<reference evidence="3 4" key="1">
    <citation type="journal article" date="2016" name="Nat. Commun.">
        <title>Thousands of microbial genomes shed light on interconnected biogeochemical processes in an aquifer system.</title>
        <authorList>
            <person name="Anantharaman K."/>
            <person name="Brown C.T."/>
            <person name="Hug L.A."/>
            <person name="Sharon I."/>
            <person name="Castelle C.J."/>
            <person name="Probst A.J."/>
            <person name="Thomas B.C."/>
            <person name="Singh A."/>
            <person name="Wilkins M.J."/>
            <person name="Karaoz U."/>
            <person name="Brodie E.L."/>
            <person name="Williams K.H."/>
            <person name="Hubbard S.S."/>
            <person name="Banfield J.F."/>
        </authorList>
    </citation>
    <scope>NUCLEOTIDE SEQUENCE [LARGE SCALE GENOMIC DNA]</scope>
</reference>
<dbReference type="PANTHER" id="PTHR30404:SF0">
    <property type="entry name" value="N-ACETYLMURAMOYL-L-ALANINE AMIDASE AMIC"/>
    <property type="match status" value="1"/>
</dbReference>
<organism evidence="3 4">
    <name type="scientific">Candidatus Terrybacteria bacterium RIFCSPHIGHO2_02_41_19</name>
    <dbReference type="NCBI Taxonomy" id="1802364"/>
    <lineage>
        <taxon>Bacteria</taxon>
        <taxon>Candidatus Terryibacteriota</taxon>
    </lineage>
</organism>
<dbReference type="InterPro" id="IPR036365">
    <property type="entry name" value="PGBD-like_sf"/>
</dbReference>
<dbReference type="Proteomes" id="UP000178646">
    <property type="component" value="Unassembled WGS sequence"/>
</dbReference>
<dbReference type="InterPro" id="IPR050695">
    <property type="entry name" value="N-acetylmuramoyl_amidase_3"/>
</dbReference>
<evidence type="ECO:0000313" key="3">
    <source>
        <dbReference type="EMBL" id="OHA50218.1"/>
    </source>
</evidence>
<dbReference type="AlphaFoldDB" id="A0A1G2PPE8"/>
<evidence type="ECO:0000256" key="1">
    <source>
        <dbReference type="ARBA" id="ARBA00022801"/>
    </source>
</evidence>
<dbReference type="GO" id="GO:0009253">
    <property type="term" value="P:peptidoglycan catabolic process"/>
    <property type="evidence" value="ECO:0007669"/>
    <property type="project" value="InterPro"/>
</dbReference>
<keyword evidence="1" id="KW-0378">Hydrolase</keyword>
<dbReference type="InterPro" id="IPR002508">
    <property type="entry name" value="MurNAc-LAA_cat"/>
</dbReference>
<dbReference type="GO" id="GO:0008745">
    <property type="term" value="F:N-acetylmuramoyl-L-alanine amidase activity"/>
    <property type="evidence" value="ECO:0007669"/>
    <property type="project" value="InterPro"/>
</dbReference>
<dbReference type="Gene3D" id="3.40.630.40">
    <property type="entry name" value="Zn-dependent exopeptidases"/>
    <property type="match status" value="1"/>
</dbReference>
<dbReference type="PANTHER" id="PTHR30404">
    <property type="entry name" value="N-ACETYLMURAMOYL-L-ALANINE AMIDASE"/>
    <property type="match status" value="1"/>
</dbReference>
<evidence type="ECO:0000313" key="4">
    <source>
        <dbReference type="Proteomes" id="UP000178646"/>
    </source>
</evidence>
<dbReference type="EMBL" id="MHSU01000021">
    <property type="protein sequence ID" value="OHA50218.1"/>
    <property type="molecule type" value="Genomic_DNA"/>
</dbReference>
<dbReference type="InterPro" id="IPR036366">
    <property type="entry name" value="PGBDSf"/>
</dbReference>
<dbReference type="Pfam" id="PF01520">
    <property type="entry name" value="Amidase_3"/>
    <property type="match status" value="1"/>
</dbReference>
<gene>
    <name evidence="3" type="ORF">A2W59_02405</name>
</gene>